<comment type="caution">
    <text evidence="1">The sequence shown here is derived from an EMBL/GenBank/DDBJ whole genome shotgun (WGS) entry which is preliminary data.</text>
</comment>
<protein>
    <submittedName>
        <fullName evidence="1">Uncharacterized protein</fullName>
    </submittedName>
</protein>
<dbReference type="Proteomes" id="UP001164250">
    <property type="component" value="Chromosome 6"/>
</dbReference>
<reference evidence="2" key="1">
    <citation type="journal article" date="2023" name="G3 (Bethesda)">
        <title>Genome assembly and association tests identify interacting loci associated with vigor, precocity, and sex in interspecific pistachio rootstocks.</title>
        <authorList>
            <person name="Palmer W."/>
            <person name="Jacygrad E."/>
            <person name="Sagayaradj S."/>
            <person name="Cavanaugh K."/>
            <person name="Han R."/>
            <person name="Bertier L."/>
            <person name="Beede B."/>
            <person name="Kafkas S."/>
            <person name="Golino D."/>
            <person name="Preece J."/>
            <person name="Michelmore R."/>
        </authorList>
    </citation>
    <scope>NUCLEOTIDE SEQUENCE [LARGE SCALE GENOMIC DNA]</scope>
</reference>
<evidence type="ECO:0000313" key="1">
    <source>
        <dbReference type="EMBL" id="KAJ0094442.1"/>
    </source>
</evidence>
<name>A0ACC1B697_9ROSI</name>
<dbReference type="EMBL" id="CM047902">
    <property type="protein sequence ID" value="KAJ0094442.1"/>
    <property type="molecule type" value="Genomic_DNA"/>
</dbReference>
<gene>
    <name evidence="1" type="ORF">Patl1_15341</name>
</gene>
<organism evidence="1 2">
    <name type="scientific">Pistacia atlantica</name>
    <dbReference type="NCBI Taxonomy" id="434234"/>
    <lineage>
        <taxon>Eukaryota</taxon>
        <taxon>Viridiplantae</taxon>
        <taxon>Streptophyta</taxon>
        <taxon>Embryophyta</taxon>
        <taxon>Tracheophyta</taxon>
        <taxon>Spermatophyta</taxon>
        <taxon>Magnoliopsida</taxon>
        <taxon>eudicotyledons</taxon>
        <taxon>Gunneridae</taxon>
        <taxon>Pentapetalae</taxon>
        <taxon>rosids</taxon>
        <taxon>malvids</taxon>
        <taxon>Sapindales</taxon>
        <taxon>Anacardiaceae</taxon>
        <taxon>Pistacia</taxon>
    </lineage>
</organism>
<proteinExistence type="predicted"/>
<evidence type="ECO:0000313" key="2">
    <source>
        <dbReference type="Proteomes" id="UP001164250"/>
    </source>
</evidence>
<keyword evidence="2" id="KW-1185">Reference proteome</keyword>
<accession>A0ACC1B697</accession>
<sequence>MAIISINLLQFKVFKFTGVEGLALIDQYLRFWLKESPNCGKEEFEELPLHDYIEALHLNYHGKILSRGRINRVIPDRVQNSDPSQKFSNNCYGTLRSTEQGEMVQAKFGLPNTAVRQLEIYTTAVLLATLRPPQPPREEKWRNLMEEISNISCQNYRNTVYENPEFLAYFHEATPEAELGFLNIGSRPTRRKSSTGIGHLRAIPWVFAWTQTRFVLPAWLGVGAGLKGVCEKGHTEDLKAMYSEWPFFQSTIDLIEMVLGKADIPIAKHYDEVLVSESRQELGAELRRELKRLIKQTKKYAGIYIQ</sequence>